<dbReference type="Proteomes" id="UP000070248">
    <property type="component" value="Unassembled WGS sequence"/>
</dbReference>
<comment type="caution">
    <text evidence="5">The sequence shown here is derived from an EMBL/GenBank/DDBJ whole genome shotgun (WGS) entry which is preliminary data.</text>
</comment>
<evidence type="ECO:0000256" key="4">
    <source>
        <dbReference type="PIRNR" id="PIRNR005700"/>
    </source>
</evidence>
<evidence type="ECO:0000256" key="3">
    <source>
        <dbReference type="ARBA" id="ARBA00022807"/>
    </source>
</evidence>
<dbReference type="GO" id="GO:0070005">
    <property type="term" value="F:cysteine-type aminopeptidase activity"/>
    <property type="evidence" value="ECO:0007669"/>
    <property type="project" value="InterPro"/>
</dbReference>
<comment type="similarity">
    <text evidence="4">Belongs to the peptidase C1 family.</text>
</comment>
<keyword evidence="4" id="KW-0031">Aminopeptidase</keyword>
<evidence type="ECO:0000313" key="6">
    <source>
        <dbReference type="Proteomes" id="UP000070248"/>
    </source>
</evidence>
<dbReference type="PATRIC" id="fig|1698287.3.peg.46"/>
<dbReference type="GO" id="GO:0043418">
    <property type="term" value="P:homocysteine catabolic process"/>
    <property type="evidence" value="ECO:0007669"/>
    <property type="project" value="TreeGrafter"/>
</dbReference>
<proteinExistence type="inferred from homology"/>
<evidence type="ECO:0000313" key="5">
    <source>
        <dbReference type="EMBL" id="KXB08541.1"/>
    </source>
</evidence>
<keyword evidence="1 4" id="KW-0645">Protease</keyword>
<dbReference type="PANTHER" id="PTHR10363">
    <property type="entry name" value="BLEOMYCIN HYDROLASE"/>
    <property type="match status" value="1"/>
</dbReference>
<protein>
    <recommendedName>
        <fullName evidence="4">Aminopeptidase</fullName>
    </recommendedName>
</protein>
<dbReference type="InterPro" id="IPR000169">
    <property type="entry name" value="Pept_cys_AS"/>
</dbReference>
<evidence type="ECO:0000256" key="2">
    <source>
        <dbReference type="ARBA" id="ARBA00022801"/>
    </source>
</evidence>
<dbReference type="PROSITE" id="PS00139">
    <property type="entry name" value="THIOL_PROTEASE_CYS"/>
    <property type="match status" value="1"/>
</dbReference>
<dbReference type="Pfam" id="PF03051">
    <property type="entry name" value="Peptidase_C1_2"/>
    <property type="match status" value="1"/>
</dbReference>
<dbReference type="GO" id="GO:0005737">
    <property type="term" value="C:cytoplasm"/>
    <property type="evidence" value="ECO:0007669"/>
    <property type="project" value="TreeGrafter"/>
</dbReference>
<gene>
    <name evidence="5" type="ORF">AKJ59_00795</name>
</gene>
<reference evidence="5 6" key="1">
    <citation type="journal article" date="2016" name="Sci. Rep.">
        <title>Metabolic traits of an uncultured archaeal lineage -MSBL1- from brine pools of the Red Sea.</title>
        <authorList>
            <person name="Mwirichia R."/>
            <person name="Alam I."/>
            <person name="Rashid M."/>
            <person name="Vinu M."/>
            <person name="Ba-Alawi W."/>
            <person name="Anthony Kamau A."/>
            <person name="Kamanda Ngugi D."/>
            <person name="Goker M."/>
            <person name="Klenk H.P."/>
            <person name="Bajic V."/>
            <person name="Stingl U."/>
        </authorList>
    </citation>
    <scope>NUCLEOTIDE SEQUENCE [LARGE SCALE GENOMIC DNA]</scope>
    <source>
        <strain evidence="5">SCGC-AAA385M02</strain>
    </source>
</reference>
<dbReference type="PANTHER" id="PTHR10363:SF2">
    <property type="entry name" value="BLEOMYCIN HYDROLASE"/>
    <property type="match status" value="1"/>
</dbReference>
<dbReference type="Gene3D" id="3.90.70.10">
    <property type="entry name" value="Cysteine proteinases"/>
    <property type="match status" value="1"/>
</dbReference>
<accession>A0A133VQ56</accession>
<name>A0A133VQ56_9EURY</name>
<evidence type="ECO:0000256" key="1">
    <source>
        <dbReference type="ARBA" id="ARBA00022670"/>
    </source>
</evidence>
<keyword evidence="6" id="KW-1185">Reference proteome</keyword>
<dbReference type="InterPro" id="IPR038765">
    <property type="entry name" value="Papain-like_cys_pep_sf"/>
</dbReference>
<dbReference type="CDD" id="cd00585">
    <property type="entry name" value="Peptidase_C1B"/>
    <property type="match status" value="1"/>
</dbReference>
<dbReference type="InterPro" id="IPR004134">
    <property type="entry name" value="Peptidase_C1B"/>
</dbReference>
<keyword evidence="3 4" id="KW-0788">Thiol protease</keyword>
<keyword evidence="2 4" id="KW-0378">Hydrolase</keyword>
<dbReference type="PIRSF" id="PIRSF005700">
    <property type="entry name" value="PepC"/>
    <property type="match status" value="1"/>
</dbReference>
<sequence length="432" mass="50919">MSQLHVLLPNKYNKKEMDTRKNLSLHNNLLSQVSLPNKSLDSMYLFNKQVKPRGTVTNQHSSGRCWLFAGLNMMRHSFVQKHNLPSTFEFSQNYMFFWDKFERVNYFIHLYQTTKDKEELDSRLTQFLLKEPLGDGGQWQMFVNLVEKYGVVPKSVYPDTTHSKNSAGLNMVLTKKLREYCRNIRLNDFNLERALEETYELLVQFLGKPPNEFNWEYKDKDGRYRVVYDCHPLTFYQDKVPISLSDYVSITNDPRNSYNQNYGVKHLGNVVEGKEVKYMNLNMERVHELVKKSIDSNEPVWFGSDVGQFLHSKSNIMDKHVFDMESYLGISFGLNKRERIDYGESLMTHAMVISGYNEDRYGKINRWDIENSWGSKGPNAGYYTMSDEWMKEYVYQIVVHKNHLNDAEKKLWDEPISKRFPPWDPMGALAKL</sequence>
<dbReference type="GO" id="GO:0006508">
    <property type="term" value="P:proteolysis"/>
    <property type="evidence" value="ECO:0007669"/>
    <property type="project" value="UniProtKB-KW"/>
</dbReference>
<dbReference type="GO" id="GO:0009636">
    <property type="term" value="P:response to toxic substance"/>
    <property type="evidence" value="ECO:0007669"/>
    <property type="project" value="TreeGrafter"/>
</dbReference>
<dbReference type="EMBL" id="LHYL01000013">
    <property type="protein sequence ID" value="KXB08541.1"/>
    <property type="molecule type" value="Genomic_DNA"/>
</dbReference>
<dbReference type="AlphaFoldDB" id="A0A133VQ56"/>
<dbReference type="SUPFAM" id="SSF54001">
    <property type="entry name" value="Cysteine proteinases"/>
    <property type="match status" value="1"/>
</dbReference>
<organism evidence="5 6">
    <name type="scientific">candidate division MSBL1 archaeon SCGC-AAA385M02</name>
    <dbReference type="NCBI Taxonomy" id="1698287"/>
    <lineage>
        <taxon>Archaea</taxon>
        <taxon>Methanobacteriati</taxon>
        <taxon>Methanobacteriota</taxon>
        <taxon>candidate division MSBL1</taxon>
    </lineage>
</organism>